<dbReference type="PANTHER" id="PTHR23417:SF14">
    <property type="entry name" value="PENTACOTRIPEPTIDE-REPEAT REGION OF PRORP DOMAIN-CONTAINING PROTEIN"/>
    <property type="match status" value="1"/>
</dbReference>
<gene>
    <name evidence="8" type="ORF">K6V98_08025</name>
</gene>
<name>A0ABS7MML3_9ACTN</name>
<keyword evidence="9" id="KW-1185">Reference proteome</keyword>
<reference evidence="8 9" key="1">
    <citation type="submission" date="2021-08" db="EMBL/GenBank/DDBJ databases">
        <title>Collinsella faecalis sp. nov. isolated from swine faeces.</title>
        <authorList>
            <person name="Oh B.S."/>
            <person name="Lee J.H."/>
        </authorList>
    </citation>
    <scope>NUCLEOTIDE SEQUENCE [LARGE SCALE GENOMIC DNA]</scope>
    <source>
        <strain evidence="8 9">AGMB00827</strain>
    </source>
</reference>
<evidence type="ECO:0000256" key="1">
    <source>
        <dbReference type="ARBA" id="ARBA00000142"/>
    </source>
</evidence>
<evidence type="ECO:0000313" key="9">
    <source>
        <dbReference type="Proteomes" id="UP000700908"/>
    </source>
</evidence>
<comment type="catalytic activity">
    <reaction evidence="1">
        <text>guanosine(46) in tRNA + S-adenosyl-L-methionine = N(7)-methylguanosine(46) in tRNA + S-adenosyl-L-homocysteine</text>
        <dbReference type="Rhea" id="RHEA:42708"/>
        <dbReference type="Rhea" id="RHEA-COMP:10188"/>
        <dbReference type="Rhea" id="RHEA-COMP:10189"/>
        <dbReference type="ChEBI" id="CHEBI:57856"/>
        <dbReference type="ChEBI" id="CHEBI:59789"/>
        <dbReference type="ChEBI" id="CHEBI:74269"/>
        <dbReference type="ChEBI" id="CHEBI:74480"/>
        <dbReference type="EC" id="2.1.1.33"/>
    </reaction>
</comment>
<dbReference type="Gene3D" id="3.40.50.150">
    <property type="entry name" value="Vaccinia Virus protein VP39"/>
    <property type="match status" value="1"/>
</dbReference>
<dbReference type="InterPro" id="IPR003358">
    <property type="entry name" value="tRNA_(Gua-N-7)_MeTrfase_Trmb"/>
</dbReference>
<dbReference type="CDD" id="cd02440">
    <property type="entry name" value="AdoMet_MTases"/>
    <property type="match status" value="1"/>
</dbReference>
<dbReference type="SUPFAM" id="SSF53335">
    <property type="entry name" value="S-adenosyl-L-methionine-dependent methyltransferases"/>
    <property type="match status" value="1"/>
</dbReference>
<evidence type="ECO:0000256" key="5">
    <source>
        <dbReference type="ARBA" id="ARBA00022679"/>
    </source>
</evidence>
<accession>A0ABS7MML3</accession>
<dbReference type="InterPro" id="IPR029063">
    <property type="entry name" value="SAM-dependent_MTases_sf"/>
</dbReference>
<keyword evidence="6" id="KW-0949">S-adenosyl-L-methionine</keyword>
<evidence type="ECO:0000256" key="4">
    <source>
        <dbReference type="ARBA" id="ARBA00022603"/>
    </source>
</evidence>
<dbReference type="EC" id="2.1.1.33" evidence="3"/>
<evidence type="ECO:0000256" key="7">
    <source>
        <dbReference type="ARBA" id="ARBA00022694"/>
    </source>
</evidence>
<keyword evidence="4 8" id="KW-0489">Methyltransferase</keyword>
<dbReference type="Pfam" id="PF02390">
    <property type="entry name" value="Methyltransf_4"/>
    <property type="match status" value="1"/>
</dbReference>
<evidence type="ECO:0000256" key="2">
    <source>
        <dbReference type="ARBA" id="ARBA00003015"/>
    </source>
</evidence>
<proteinExistence type="predicted"/>
<comment type="function">
    <text evidence="2">Catalyzes the formation of N(7)-methylguanine at position 46 (m7G46) in tRNA.</text>
</comment>
<evidence type="ECO:0000256" key="3">
    <source>
        <dbReference type="ARBA" id="ARBA00011977"/>
    </source>
</evidence>
<keyword evidence="5" id="KW-0808">Transferase</keyword>
<keyword evidence="7" id="KW-0819">tRNA processing</keyword>
<sequence>MHARTPKNFVLEERLERYSRAIETHPHTWRGIWAQASAQAGATPFQDVHLDLGCGKGLQLVEAARQAPHTLHIGVDSEPICIAYAAQAITEAKLANAIVVPARADQLCQIFADDELSSITISFPTPFPRKKQAHLRVVQIDRLLEYRSLLAPGAALLMRTDSQPLFDFTLTQLKGTGMSLEWVSSDLRRDRPELPASEYERKLVAQGARVLGLLARPEKEPDPAAIEQARAVPQSLFEYVPDDLYEGAYIPHGMSWAIETFRNRRARAARRKASHESVH</sequence>
<evidence type="ECO:0000313" key="8">
    <source>
        <dbReference type="EMBL" id="MBY4798291.1"/>
    </source>
</evidence>
<comment type="caution">
    <text evidence="8">The sequence shown here is derived from an EMBL/GenBank/DDBJ whole genome shotgun (WGS) entry which is preliminary data.</text>
</comment>
<dbReference type="PANTHER" id="PTHR23417">
    <property type="entry name" value="3-DEOXY-D-MANNO-OCTULOSONIC-ACID TRANSFERASE/TRNA GUANINE-N 7 - -METHYLTRANSFERASE"/>
    <property type="match status" value="1"/>
</dbReference>
<dbReference type="Proteomes" id="UP000700908">
    <property type="component" value="Unassembled WGS sequence"/>
</dbReference>
<dbReference type="GO" id="GO:0008168">
    <property type="term" value="F:methyltransferase activity"/>
    <property type="evidence" value="ECO:0007669"/>
    <property type="project" value="UniProtKB-KW"/>
</dbReference>
<protein>
    <recommendedName>
        <fullName evidence="3">tRNA (guanine(46)-N(7))-methyltransferase</fullName>
        <ecNumber evidence="3">2.1.1.33</ecNumber>
    </recommendedName>
</protein>
<dbReference type="RefSeq" id="WP_222200011.1">
    <property type="nucleotide sequence ID" value="NZ_JAIMFO010000009.1"/>
</dbReference>
<evidence type="ECO:0000256" key="6">
    <source>
        <dbReference type="ARBA" id="ARBA00022691"/>
    </source>
</evidence>
<organism evidence="8 9">
    <name type="scientific">Collinsella ureilytica</name>
    <dbReference type="NCBI Taxonomy" id="2869515"/>
    <lineage>
        <taxon>Bacteria</taxon>
        <taxon>Bacillati</taxon>
        <taxon>Actinomycetota</taxon>
        <taxon>Coriobacteriia</taxon>
        <taxon>Coriobacteriales</taxon>
        <taxon>Coriobacteriaceae</taxon>
        <taxon>Collinsella</taxon>
    </lineage>
</organism>
<dbReference type="PROSITE" id="PS51625">
    <property type="entry name" value="SAM_MT_TRMB"/>
    <property type="match status" value="1"/>
</dbReference>
<dbReference type="EMBL" id="JAIMFO010000009">
    <property type="protein sequence ID" value="MBY4798291.1"/>
    <property type="molecule type" value="Genomic_DNA"/>
</dbReference>
<dbReference type="GO" id="GO:0032259">
    <property type="term" value="P:methylation"/>
    <property type="evidence" value="ECO:0007669"/>
    <property type="project" value="UniProtKB-KW"/>
</dbReference>